<gene>
    <name evidence="1" type="ORF">QE109_12160</name>
</gene>
<evidence type="ECO:0000313" key="1">
    <source>
        <dbReference type="EMBL" id="MDH8678910.1"/>
    </source>
</evidence>
<sequence length="274" mass="32432">MVESMQVMKKLIERYDYCGAYEVLKDKGMENMDSAVIINSCRYAVNFDFYTARKHLRRLSESAQKYPVCVDLMANLESLNDGQPDVLMSELLENLKFQIVNEEYIDFLGRVYRFKEAIYKFMFIKSQLPDRNFTFQMRFLQKKEILKILRNHYKIFNNNLIFALNSYFRKYDKNTAVVDPIIKLMNSEKMNQLIELRHNSLIGHGFKGVSAEEIQRVYGNPYNVLDDFRACLMSLGIEVQRYKYSIVNELILELLAQDYKTFFKINNSSNANFE</sequence>
<keyword evidence="2" id="KW-1185">Reference proteome</keyword>
<dbReference type="EMBL" id="JARYZI010000008">
    <property type="protein sequence ID" value="MDH8678910.1"/>
    <property type="molecule type" value="Genomic_DNA"/>
</dbReference>
<dbReference type="Proteomes" id="UP001158045">
    <property type="component" value="Unassembled WGS sequence"/>
</dbReference>
<evidence type="ECO:0000313" key="2">
    <source>
        <dbReference type="Proteomes" id="UP001158045"/>
    </source>
</evidence>
<reference evidence="1 2" key="1">
    <citation type="submission" date="2023-04" db="EMBL/GenBank/DDBJ databases">
        <title>Fusibacter bizertensis strain WBS, isolated from littoral bottom sediments of the Arctic seas - biochemical and genomic analysis.</title>
        <authorList>
            <person name="Brioukhanov A.L."/>
        </authorList>
    </citation>
    <scope>NUCLEOTIDE SEQUENCE [LARGE SCALE GENOMIC DNA]</scope>
    <source>
        <strain evidence="1 2">WBS</strain>
    </source>
</reference>
<dbReference type="RefSeq" id="WP_281094803.1">
    <property type="nucleotide sequence ID" value="NZ_JARYZI010000008.1"/>
</dbReference>
<organism evidence="1 2">
    <name type="scientific">Fusibacter bizertensis</name>
    <dbReference type="NCBI Taxonomy" id="1488331"/>
    <lineage>
        <taxon>Bacteria</taxon>
        <taxon>Bacillati</taxon>
        <taxon>Bacillota</taxon>
        <taxon>Clostridia</taxon>
        <taxon>Eubacteriales</taxon>
        <taxon>Eubacteriales Family XII. Incertae Sedis</taxon>
        <taxon>Fusibacter</taxon>
    </lineage>
</organism>
<protein>
    <submittedName>
        <fullName evidence="1">Uncharacterized protein</fullName>
    </submittedName>
</protein>
<proteinExistence type="predicted"/>
<accession>A0ABT6NEW5</accession>
<name>A0ABT6NEW5_9FIRM</name>
<comment type="caution">
    <text evidence="1">The sequence shown here is derived from an EMBL/GenBank/DDBJ whole genome shotgun (WGS) entry which is preliminary data.</text>
</comment>